<dbReference type="GO" id="GO:0032259">
    <property type="term" value="P:methylation"/>
    <property type="evidence" value="ECO:0007669"/>
    <property type="project" value="UniProtKB-KW"/>
</dbReference>
<dbReference type="AlphaFoldDB" id="A0A643CMV7"/>
<dbReference type="GO" id="GO:0008757">
    <property type="term" value="F:S-adenosylmethionine-dependent methyltransferase activity"/>
    <property type="evidence" value="ECO:0007669"/>
    <property type="project" value="TreeGrafter"/>
</dbReference>
<name>A0A643CMV7_ANAMA</name>
<dbReference type="Pfam" id="PF01596">
    <property type="entry name" value="Methyltransf_3"/>
    <property type="match status" value="1"/>
</dbReference>
<dbReference type="PANTHER" id="PTHR10509:SF14">
    <property type="entry name" value="CAFFEOYL-COA O-METHYLTRANSFERASE 3-RELATED"/>
    <property type="match status" value="1"/>
</dbReference>
<dbReference type="InterPro" id="IPR050362">
    <property type="entry name" value="Cation-dep_OMT"/>
</dbReference>
<organism evidence="4">
    <name type="scientific">Anaplasma marginale</name>
    <dbReference type="NCBI Taxonomy" id="770"/>
    <lineage>
        <taxon>Bacteria</taxon>
        <taxon>Pseudomonadati</taxon>
        <taxon>Pseudomonadota</taxon>
        <taxon>Alphaproteobacteria</taxon>
        <taxon>Rickettsiales</taxon>
        <taxon>Anaplasmataceae</taxon>
        <taxon>Anaplasma</taxon>
    </lineage>
</organism>
<evidence type="ECO:0000256" key="2">
    <source>
        <dbReference type="ARBA" id="ARBA00022679"/>
    </source>
</evidence>
<dbReference type="RefSeq" id="WP_010264168.1">
    <property type="nucleotide sequence ID" value="NZ_CP023730.1"/>
</dbReference>
<dbReference type="InterPro" id="IPR029063">
    <property type="entry name" value="SAM-dependent_MTases_sf"/>
</dbReference>
<evidence type="ECO:0000256" key="1">
    <source>
        <dbReference type="ARBA" id="ARBA00022603"/>
    </source>
</evidence>
<protein>
    <submittedName>
        <fullName evidence="4">O-methyltransferase</fullName>
    </submittedName>
</protein>
<dbReference type="GO" id="GO:0008171">
    <property type="term" value="F:O-methyltransferase activity"/>
    <property type="evidence" value="ECO:0007669"/>
    <property type="project" value="InterPro"/>
</dbReference>
<proteinExistence type="predicted"/>
<evidence type="ECO:0000313" key="4">
    <source>
        <dbReference type="EMBL" id="KAB0452808.1"/>
    </source>
</evidence>
<keyword evidence="3" id="KW-0949">S-adenosyl-L-methionine</keyword>
<dbReference type="SUPFAM" id="SSF53335">
    <property type="entry name" value="S-adenosyl-L-methionine-dependent methyltransferases"/>
    <property type="match status" value="1"/>
</dbReference>
<dbReference type="CDD" id="cd02440">
    <property type="entry name" value="AdoMet_MTases"/>
    <property type="match status" value="1"/>
</dbReference>
<accession>A0A643CMV7</accession>
<dbReference type="PROSITE" id="PS51682">
    <property type="entry name" value="SAM_OMT_I"/>
    <property type="match status" value="1"/>
</dbReference>
<evidence type="ECO:0000256" key="3">
    <source>
        <dbReference type="ARBA" id="ARBA00022691"/>
    </source>
</evidence>
<dbReference type="PANTHER" id="PTHR10509">
    <property type="entry name" value="O-METHYLTRANSFERASE-RELATED"/>
    <property type="match status" value="1"/>
</dbReference>
<gene>
    <name evidence="4" type="ORF">FY207_00290</name>
</gene>
<keyword evidence="2 4" id="KW-0808">Transferase</keyword>
<dbReference type="Gene3D" id="3.40.50.150">
    <property type="entry name" value="Vaccinia Virus protein VP39"/>
    <property type="match status" value="1"/>
</dbReference>
<sequence>MRSVLSSAQLEQYVDGCFGIDDSDALSVHASAPERWVKGQVGFVEGRLLQFLIRVTGTKSIVEVGTCVGFSAICMARALPPEGRVYTIEKDEQHCAAARQNIAKCGMADKITVLCGDALHVLKKDLEDKSPFDMMFIDANESGYCDYLDWAEVNVRKGGLLVADNVFLYRTVSGDTPSDGVPASAHTSMRRFNERLSNKQDYLASVIPTEEGTLVALKLR</sequence>
<dbReference type="InterPro" id="IPR002935">
    <property type="entry name" value="SAM_O-MeTrfase"/>
</dbReference>
<comment type="caution">
    <text evidence="4">The sequence shown here is derived from an EMBL/GenBank/DDBJ whole genome shotgun (WGS) entry which is preliminary data.</text>
</comment>
<reference evidence="4" key="1">
    <citation type="submission" date="2019-08" db="EMBL/GenBank/DDBJ databases">
        <authorList>
            <person name="Amaro Estrada I."/>
            <person name="Quiroz Castaneda R.E."/>
            <person name="Martinez Ocampo F."/>
            <person name="Rodriguez Camarillo S.D."/>
        </authorList>
    </citation>
    <scope>NUCLEOTIDE SEQUENCE</scope>
    <source>
        <strain evidence="4">MEX-30-184-02</strain>
    </source>
</reference>
<dbReference type="EMBL" id="VTCY01000001">
    <property type="protein sequence ID" value="KAB0452808.1"/>
    <property type="molecule type" value="Genomic_DNA"/>
</dbReference>
<keyword evidence="1 4" id="KW-0489">Methyltransferase</keyword>